<reference evidence="2 3" key="1">
    <citation type="submission" date="2019-11" db="EMBL/GenBank/DDBJ databases">
        <title>Bacillus lacus genome.</title>
        <authorList>
            <person name="Allen C.J."/>
            <person name="Newman J.D."/>
        </authorList>
    </citation>
    <scope>NUCLEOTIDE SEQUENCE [LARGE SCALE GENOMIC DNA]</scope>
    <source>
        <strain evidence="2 3">KCTC 33946</strain>
    </source>
</reference>
<keyword evidence="3" id="KW-1185">Reference proteome</keyword>
<sequence length="599" mass="63867">MMMRKKQLQYTALAAMIILPSFLSDSAKAASEGRVTSKDEVVYATLDANGSLNSVYVVNTLDVERAGEISDYGAYSSVKNLTNLTDIQQEGQNIAIDAPEGKFYYQGNLDESTQLPWNVTVSYLLDGKIISAEELAGKTGSLQININTAQNNEGNSIFYENYLLQVSLVLPNSYQNIEASDGMVANAGKNKQITFTVMPGEEKDLNVTASVEDFEFQGIEIAAVPSTLPIDTSEIDSMTDDMSQLSDAIGELNDGVAKLESGVTELNNGTVSLRNGSAEYQDGMGRLNGSSADLVNGSASIMNALGQINESLSNQSAEMDMSGLAELPAGLTQLAGGLTEVGRNLTVLQESFAAAYAALDGAMGEIPAEQISEEEIAGLYESGADAAVVDKLAASYAAGQKVRATYLGVQEAFAAVEPSLAQLNGSLNEMSSQLTAIAGGLSSSLEETDMSGLGQLQSGIAELSAKYGEFHSGLSSYTNGVDQLSASYGQLHNGLAELTGGTSDLEGGVSELHGGTTELYQETKDLPEQMQNEINERIAQYDKSDFEPVSFVSHQNEQISSVQFVIKTQSIEVEEQETKQAAPQKEKGFWELLKNLFTF</sequence>
<organism evidence="2 3">
    <name type="scientific">Metabacillus lacus</name>
    <dbReference type="NCBI Taxonomy" id="1983721"/>
    <lineage>
        <taxon>Bacteria</taxon>
        <taxon>Bacillati</taxon>
        <taxon>Bacillota</taxon>
        <taxon>Bacilli</taxon>
        <taxon>Bacillales</taxon>
        <taxon>Bacillaceae</taxon>
        <taxon>Metabacillus</taxon>
    </lineage>
</organism>
<dbReference type="AlphaFoldDB" id="A0A7X2J2A4"/>
<name>A0A7X2J2A4_9BACI</name>
<dbReference type="NCBIfam" id="TIGR03057">
    <property type="entry name" value="xxxLxxG_by_4"/>
    <property type="match status" value="3"/>
</dbReference>
<evidence type="ECO:0000313" key="3">
    <source>
        <dbReference type="Proteomes" id="UP000448867"/>
    </source>
</evidence>
<gene>
    <name evidence="2" type="ORF">GJU40_17600</name>
</gene>
<feature type="signal peptide" evidence="1">
    <location>
        <begin position="1"/>
        <end position="29"/>
    </location>
</feature>
<evidence type="ECO:0000313" key="2">
    <source>
        <dbReference type="EMBL" id="MRX73949.1"/>
    </source>
</evidence>
<comment type="caution">
    <text evidence="2">The sequence shown here is derived from an EMBL/GenBank/DDBJ whole genome shotgun (WGS) entry which is preliminary data.</text>
</comment>
<dbReference type="EMBL" id="WKKI01000052">
    <property type="protein sequence ID" value="MRX73949.1"/>
    <property type="molecule type" value="Genomic_DNA"/>
</dbReference>
<dbReference type="InterPro" id="IPR023908">
    <property type="entry name" value="xxxLxxG_rpt"/>
</dbReference>
<feature type="chain" id="PRO_5031004209" evidence="1">
    <location>
        <begin position="30"/>
        <end position="599"/>
    </location>
</feature>
<keyword evidence="1" id="KW-0732">Signal</keyword>
<dbReference type="OrthoDB" id="9815841at2"/>
<dbReference type="Proteomes" id="UP000448867">
    <property type="component" value="Unassembled WGS sequence"/>
</dbReference>
<evidence type="ECO:0000256" key="1">
    <source>
        <dbReference type="SAM" id="SignalP"/>
    </source>
</evidence>
<dbReference type="Gene3D" id="1.10.287.950">
    <property type="entry name" value="Methyl-accepting chemotaxis protein"/>
    <property type="match status" value="2"/>
</dbReference>
<accession>A0A7X2J2A4</accession>
<dbReference type="RefSeq" id="WP_154309403.1">
    <property type="nucleotide sequence ID" value="NZ_WKKI01000052.1"/>
</dbReference>
<proteinExistence type="predicted"/>
<protein>
    <submittedName>
        <fullName evidence="2">YhgE/Pip domain-containing protein</fullName>
    </submittedName>
</protein>